<dbReference type="RefSeq" id="XP_003023674.1">
    <property type="nucleotide sequence ID" value="XM_003023628.1"/>
</dbReference>
<evidence type="ECO:0000313" key="3">
    <source>
        <dbReference type="Proteomes" id="UP000008383"/>
    </source>
</evidence>
<protein>
    <submittedName>
        <fullName evidence="2">Uncharacterized protein</fullName>
    </submittedName>
</protein>
<dbReference type="EMBL" id="ACYE01000117">
    <property type="protein sequence ID" value="EFE43056.1"/>
    <property type="molecule type" value="Genomic_DNA"/>
</dbReference>
<dbReference type="GeneID" id="9582221"/>
<keyword evidence="3" id="KW-1185">Reference proteome</keyword>
<feature type="compositionally biased region" description="Basic and acidic residues" evidence="1">
    <location>
        <begin position="21"/>
        <end position="36"/>
    </location>
</feature>
<dbReference type="KEGG" id="tve:TRV_02182"/>
<feature type="compositionally biased region" description="Polar residues" evidence="1">
    <location>
        <begin position="1"/>
        <end position="20"/>
    </location>
</feature>
<dbReference type="Proteomes" id="UP000008383">
    <property type="component" value="Unassembled WGS sequence"/>
</dbReference>
<dbReference type="HOGENOM" id="CLU_2607747_0_0_1"/>
<sequence length="79" mass="9089">MVLSDTSTSDGARTSSIENKTSNHGEKMSDYLKRETSSYPERNTKRKKKNKENEKLLTNLPTRQKMMEFTQCEGNIEEG</sequence>
<evidence type="ECO:0000313" key="2">
    <source>
        <dbReference type="EMBL" id="EFE43056.1"/>
    </source>
</evidence>
<name>D4D513_TRIVH</name>
<evidence type="ECO:0000256" key="1">
    <source>
        <dbReference type="SAM" id="MobiDB-lite"/>
    </source>
</evidence>
<accession>D4D513</accession>
<feature type="region of interest" description="Disordered" evidence="1">
    <location>
        <begin position="1"/>
        <end position="64"/>
    </location>
</feature>
<proteinExistence type="predicted"/>
<reference evidence="3" key="1">
    <citation type="journal article" date="2011" name="Genome Biol.">
        <title>Comparative and functional genomics provide insights into the pathogenicity of dermatophytic fungi.</title>
        <authorList>
            <person name="Burmester A."/>
            <person name="Shelest E."/>
            <person name="Gloeckner G."/>
            <person name="Heddergott C."/>
            <person name="Schindler S."/>
            <person name="Staib P."/>
            <person name="Heidel A."/>
            <person name="Felder M."/>
            <person name="Petzold A."/>
            <person name="Szafranski K."/>
            <person name="Feuermann M."/>
            <person name="Pedruzzi I."/>
            <person name="Priebe S."/>
            <person name="Groth M."/>
            <person name="Winkler R."/>
            <person name="Li W."/>
            <person name="Kniemeyer O."/>
            <person name="Schroeckh V."/>
            <person name="Hertweck C."/>
            <person name="Hube B."/>
            <person name="White T.C."/>
            <person name="Platzer M."/>
            <person name="Guthke R."/>
            <person name="Heitman J."/>
            <person name="Woestemeyer J."/>
            <person name="Zipfel P.F."/>
            <person name="Monod M."/>
            <person name="Brakhage A.A."/>
        </authorList>
    </citation>
    <scope>NUCLEOTIDE SEQUENCE [LARGE SCALE GENOMIC DNA]</scope>
    <source>
        <strain evidence="3">HKI 0517</strain>
    </source>
</reference>
<comment type="caution">
    <text evidence="2">The sequence shown here is derived from an EMBL/GenBank/DDBJ whole genome shotgun (WGS) entry which is preliminary data.</text>
</comment>
<gene>
    <name evidence="2" type="ORF">TRV_02182</name>
</gene>
<dbReference type="AlphaFoldDB" id="D4D513"/>
<organism evidence="2 3">
    <name type="scientific">Trichophyton verrucosum (strain HKI 0517)</name>
    <dbReference type="NCBI Taxonomy" id="663202"/>
    <lineage>
        <taxon>Eukaryota</taxon>
        <taxon>Fungi</taxon>
        <taxon>Dikarya</taxon>
        <taxon>Ascomycota</taxon>
        <taxon>Pezizomycotina</taxon>
        <taxon>Eurotiomycetes</taxon>
        <taxon>Eurotiomycetidae</taxon>
        <taxon>Onygenales</taxon>
        <taxon>Arthrodermataceae</taxon>
        <taxon>Trichophyton</taxon>
    </lineage>
</organism>